<dbReference type="InterPro" id="IPR004632">
    <property type="entry name" value="4NH2But_aminotransferase_bac"/>
</dbReference>
<proteinExistence type="inferred from homology"/>
<dbReference type="RefSeq" id="WP_014763233.1">
    <property type="nucleotide sequence ID" value="NC_018000.1"/>
</dbReference>
<dbReference type="EMBL" id="CP003563">
    <property type="protein sequence ID" value="AFL51066.1"/>
    <property type="molecule type" value="Genomic_DNA"/>
</dbReference>
<dbReference type="PANTHER" id="PTHR11986">
    <property type="entry name" value="AMINOTRANSFERASE CLASS III"/>
    <property type="match status" value="1"/>
</dbReference>
<keyword evidence="5 6" id="KW-0663">Pyridoxal phosphate</keyword>
<dbReference type="Gene3D" id="3.90.1150.10">
    <property type="entry name" value="Aspartate Aminotransferase, domain 1"/>
    <property type="match status" value="1"/>
</dbReference>
<dbReference type="SUPFAM" id="SSF53383">
    <property type="entry name" value="PLP-dependent transferases"/>
    <property type="match status" value="1"/>
</dbReference>
<dbReference type="InterPro" id="IPR050103">
    <property type="entry name" value="Class-III_PLP-dep_AT"/>
</dbReference>
<dbReference type="PANTHER" id="PTHR11986:SF58">
    <property type="entry name" value="LEUCINE_METHIONINE RACEMASE"/>
    <property type="match status" value="1"/>
</dbReference>
<evidence type="ECO:0000256" key="6">
    <source>
        <dbReference type="RuleBase" id="RU003560"/>
    </source>
</evidence>
<comment type="similarity">
    <text evidence="2 6">Belongs to the class-III pyridoxal-phosphate-dependent aminotransferase family.</text>
</comment>
<evidence type="ECO:0000313" key="7">
    <source>
        <dbReference type="EMBL" id="AFL51066.1"/>
    </source>
</evidence>
<dbReference type="GO" id="GO:0042802">
    <property type="term" value="F:identical protein binding"/>
    <property type="evidence" value="ECO:0007669"/>
    <property type="project" value="TreeGrafter"/>
</dbReference>
<dbReference type="GO" id="GO:0030170">
    <property type="term" value="F:pyridoxal phosphate binding"/>
    <property type="evidence" value="ECO:0007669"/>
    <property type="project" value="InterPro"/>
</dbReference>
<evidence type="ECO:0000256" key="1">
    <source>
        <dbReference type="ARBA" id="ARBA00001933"/>
    </source>
</evidence>
<dbReference type="Gene3D" id="3.40.640.10">
    <property type="entry name" value="Type I PLP-dependent aspartate aminotransferase-like (Major domain)"/>
    <property type="match status" value="1"/>
</dbReference>
<dbReference type="GO" id="GO:0009448">
    <property type="term" value="P:gamma-aminobutyric acid metabolic process"/>
    <property type="evidence" value="ECO:0007669"/>
    <property type="project" value="InterPro"/>
</dbReference>
<keyword evidence="4 7" id="KW-0808">Transferase</keyword>
<gene>
    <name evidence="7" type="primary">puuE2</name>
    <name evidence="7" type="ORF">USDA257_c24900</name>
</gene>
<evidence type="ECO:0000313" key="8">
    <source>
        <dbReference type="Proteomes" id="UP000006180"/>
    </source>
</evidence>
<protein>
    <submittedName>
        <fullName evidence="7">4-aminobutyrate aminotransferase PuuE</fullName>
        <ecNumber evidence="7">2.6.1.19</ecNumber>
    </submittedName>
</protein>
<dbReference type="InterPro" id="IPR015421">
    <property type="entry name" value="PyrdxlP-dep_Trfase_major"/>
</dbReference>
<dbReference type="STRING" id="1185652.USDA257_c24900"/>
<dbReference type="Proteomes" id="UP000006180">
    <property type="component" value="Chromosome"/>
</dbReference>
<comment type="cofactor">
    <cofactor evidence="1">
        <name>pyridoxal 5'-phosphate</name>
        <dbReference type="ChEBI" id="CHEBI:597326"/>
    </cofactor>
</comment>
<dbReference type="NCBIfam" id="TIGR00700">
    <property type="entry name" value="GABAtrnsam"/>
    <property type="match status" value="1"/>
</dbReference>
<dbReference type="KEGG" id="sfd:USDA257_c24900"/>
<name>I3X5B0_SINF2</name>
<sequence>MTNSQTLKSRQANAVVAGVATKSIFVERAENSELWDVDGRRFIDFAAGIAVTNTGHRHPRVMAAVAEQAQQFTHTCFHVAPYESYVRLAERLNALVDTGEENRTMLVTTGAEAVENAIKIARAHTRRSAVIAFFGAFHGRTVLGMALTGKVVPYKKGFGPFPAEVYHVPFPAAFSGVTAEGSLSALDSLLASDVDPERVAAFIIEPVQGEGGFNAAPSELLQGLRLRADKYGIVLIADEVQGGMARTGKMLSIEHSGVKPDLVTLAKGLAGGFPLSAVVGKATVMNSAHPGGLGGTYAGNPIAVAAAHAVLDVIEDEKLCARAAWIGKKIGSRLKSIAQRQGMERIGDIRCHGAMIAFELVDDRNGRIAAPQLTAQIVAEAEQRGLILLSCGTRFNVIRLLPPLTVPDDVLDQALDLLEASLEAAFSKIGAADHRG</sequence>
<evidence type="ECO:0000256" key="4">
    <source>
        <dbReference type="ARBA" id="ARBA00022679"/>
    </source>
</evidence>
<dbReference type="EC" id="2.6.1.19" evidence="7"/>
<dbReference type="PROSITE" id="PS00600">
    <property type="entry name" value="AA_TRANSFER_CLASS_3"/>
    <property type="match status" value="1"/>
</dbReference>
<reference evidence="7 8" key="1">
    <citation type="journal article" date="2012" name="J. Bacteriol.">
        <title>Complete genome sequence of the broad-host-range strain Sinorhizobium fredii USDA257.</title>
        <authorList>
            <person name="Schuldes J."/>
            <person name="Rodriguez Orbegoso M."/>
            <person name="Schmeisser C."/>
            <person name="Krishnan H.B."/>
            <person name="Daniel R."/>
            <person name="Streit W.R."/>
        </authorList>
    </citation>
    <scope>NUCLEOTIDE SEQUENCE [LARGE SCALE GENOMIC DNA]</scope>
    <source>
        <strain evidence="7 8">USDA 257</strain>
    </source>
</reference>
<dbReference type="GO" id="GO:0034386">
    <property type="term" value="F:4-aminobutyrate:2-oxoglutarate transaminase activity"/>
    <property type="evidence" value="ECO:0007669"/>
    <property type="project" value="UniProtKB-EC"/>
</dbReference>
<dbReference type="InterPro" id="IPR049704">
    <property type="entry name" value="Aminotrans_3_PPA_site"/>
</dbReference>
<dbReference type="FunFam" id="3.40.640.10:FF:000013">
    <property type="entry name" value="4-aminobutyrate aminotransferase"/>
    <property type="match status" value="1"/>
</dbReference>
<dbReference type="InterPro" id="IPR005814">
    <property type="entry name" value="Aminotrans_3"/>
</dbReference>
<dbReference type="InterPro" id="IPR015424">
    <property type="entry name" value="PyrdxlP-dep_Trfase"/>
</dbReference>
<evidence type="ECO:0000256" key="3">
    <source>
        <dbReference type="ARBA" id="ARBA00022576"/>
    </source>
</evidence>
<dbReference type="InterPro" id="IPR015422">
    <property type="entry name" value="PyrdxlP-dep_Trfase_small"/>
</dbReference>
<dbReference type="CDD" id="cd00610">
    <property type="entry name" value="OAT_like"/>
    <property type="match status" value="1"/>
</dbReference>
<organism evidence="7 8">
    <name type="scientific">Sinorhizobium fredii (strain USDA 257)</name>
    <dbReference type="NCBI Taxonomy" id="1185652"/>
    <lineage>
        <taxon>Bacteria</taxon>
        <taxon>Pseudomonadati</taxon>
        <taxon>Pseudomonadota</taxon>
        <taxon>Alphaproteobacteria</taxon>
        <taxon>Hyphomicrobiales</taxon>
        <taxon>Rhizobiaceae</taxon>
        <taxon>Sinorhizobium/Ensifer group</taxon>
        <taxon>Sinorhizobium</taxon>
    </lineage>
</organism>
<dbReference type="Pfam" id="PF00202">
    <property type="entry name" value="Aminotran_3"/>
    <property type="match status" value="1"/>
</dbReference>
<evidence type="ECO:0000256" key="5">
    <source>
        <dbReference type="ARBA" id="ARBA00022898"/>
    </source>
</evidence>
<dbReference type="PIRSF" id="PIRSF000521">
    <property type="entry name" value="Transaminase_4ab_Lys_Orn"/>
    <property type="match status" value="1"/>
</dbReference>
<dbReference type="HOGENOM" id="CLU_016922_10_0_5"/>
<evidence type="ECO:0000256" key="2">
    <source>
        <dbReference type="ARBA" id="ARBA00008954"/>
    </source>
</evidence>
<dbReference type="eggNOG" id="COG0160">
    <property type="taxonomic scope" value="Bacteria"/>
</dbReference>
<keyword evidence="3 7" id="KW-0032">Aminotransferase</keyword>
<accession>I3X5B0</accession>
<dbReference type="AlphaFoldDB" id="I3X5B0"/>
<dbReference type="PATRIC" id="fig|1185652.3.peg.2580"/>